<accession>A0ABV8JJD2</accession>
<evidence type="ECO:0000256" key="12">
    <source>
        <dbReference type="ARBA" id="ARBA00048366"/>
    </source>
</evidence>
<dbReference type="Proteomes" id="UP001595843">
    <property type="component" value="Unassembled WGS sequence"/>
</dbReference>
<dbReference type="GO" id="GO:0061710">
    <property type="term" value="F:L-threonylcarbamoyladenylate synthase"/>
    <property type="evidence" value="ECO:0007669"/>
    <property type="project" value="UniProtKB-EC"/>
</dbReference>
<dbReference type="EC" id="2.7.7.87" evidence="3 13"/>
<dbReference type="Pfam" id="PF01300">
    <property type="entry name" value="Sua5_yciO_yrdC"/>
    <property type="match status" value="1"/>
</dbReference>
<evidence type="ECO:0000256" key="11">
    <source>
        <dbReference type="ARBA" id="ARBA00029774"/>
    </source>
</evidence>
<evidence type="ECO:0000256" key="10">
    <source>
        <dbReference type="ARBA" id="ARBA00022840"/>
    </source>
</evidence>
<keyword evidence="9 13" id="KW-0547">Nucleotide-binding</keyword>
<dbReference type="InterPro" id="IPR017945">
    <property type="entry name" value="DHBP_synth_RibB-like_a/b_dom"/>
</dbReference>
<evidence type="ECO:0000256" key="13">
    <source>
        <dbReference type="PIRNR" id="PIRNR004930"/>
    </source>
</evidence>
<dbReference type="InterPro" id="IPR010923">
    <property type="entry name" value="T(6)A37_SUA5"/>
</dbReference>
<evidence type="ECO:0000256" key="8">
    <source>
        <dbReference type="ARBA" id="ARBA00022695"/>
    </source>
</evidence>
<dbReference type="EMBL" id="JBHSAP010000015">
    <property type="protein sequence ID" value="MFC4077336.1"/>
    <property type="molecule type" value="Genomic_DNA"/>
</dbReference>
<evidence type="ECO:0000256" key="3">
    <source>
        <dbReference type="ARBA" id="ARBA00012584"/>
    </source>
</evidence>
<keyword evidence="8 13" id="KW-0548">Nucleotidyltransferase</keyword>
<evidence type="ECO:0000256" key="9">
    <source>
        <dbReference type="ARBA" id="ARBA00022741"/>
    </source>
</evidence>
<dbReference type="SUPFAM" id="SSF55821">
    <property type="entry name" value="YrdC/RibB"/>
    <property type="match status" value="1"/>
</dbReference>
<feature type="domain" description="YrdC-like" evidence="14">
    <location>
        <begin position="20"/>
        <end position="206"/>
    </location>
</feature>
<evidence type="ECO:0000313" key="15">
    <source>
        <dbReference type="EMBL" id="MFC4077336.1"/>
    </source>
</evidence>
<evidence type="ECO:0000313" key="16">
    <source>
        <dbReference type="Proteomes" id="UP001595843"/>
    </source>
</evidence>
<dbReference type="PROSITE" id="PS51163">
    <property type="entry name" value="YRDC"/>
    <property type="match status" value="1"/>
</dbReference>
<dbReference type="InterPro" id="IPR005145">
    <property type="entry name" value="Sua5_C"/>
</dbReference>
<dbReference type="PIRSF" id="PIRSF004930">
    <property type="entry name" value="Tln_factor_SUA5"/>
    <property type="match status" value="1"/>
</dbReference>
<keyword evidence="7 13" id="KW-0819">tRNA processing</keyword>
<evidence type="ECO:0000256" key="7">
    <source>
        <dbReference type="ARBA" id="ARBA00022694"/>
    </source>
</evidence>
<comment type="caution">
    <text evidence="15">The sequence shown here is derived from an EMBL/GenBank/DDBJ whole genome shotgun (WGS) entry which is preliminary data.</text>
</comment>
<evidence type="ECO:0000256" key="5">
    <source>
        <dbReference type="ARBA" id="ARBA00022490"/>
    </source>
</evidence>
<protein>
    <recommendedName>
        <fullName evidence="4 13">Threonylcarbamoyl-AMP synthase</fullName>
        <shortName evidence="13">TC-AMP synthase</shortName>
        <ecNumber evidence="3 13">2.7.7.87</ecNumber>
    </recommendedName>
    <alternativeName>
        <fullName evidence="11 13">L-threonylcarbamoyladenylate synthase</fullName>
    </alternativeName>
</protein>
<name>A0ABV8JJD2_9BACL</name>
<dbReference type="PANTHER" id="PTHR17490:SF16">
    <property type="entry name" value="THREONYLCARBAMOYL-AMP SYNTHASE"/>
    <property type="match status" value="1"/>
</dbReference>
<dbReference type="Gene3D" id="3.90.870.10">
    <property type="entry name" value="DHBP synthase"/>
    <property type="match status" value="1"/>
</dbReference>
<evidence type="ECO:0000256" key="1">
    <source>
        <dbReference type="ARBA" id="ARBA00004496"/>
    </source>
</evidence>
<keyword evidence="10 13" id="KW-0067">ATP-binding</keyword>
<keyword evidence="16" id="KW-1185">Reference proteome</keyword>
<comment type="subcellular location">
    <subcellularLocation>
        <location evidence="1 13">Cytoplasm</location>
    </subcellularLocation>
</comment>
<dbReference type="Pfam" id="PF03481">
    <property type="entry name" value="Sua5_C"/>
    <property type="match status" value="1"/>
</dbReference>
<evidence type="ECO:0000259" key="14">
    <source>
        <dbReference type="PROSITE" id="PS51163"/>
    </source>
</evidence>
<dbReference type="InterPro" id="IPR050156">
    <property type="entry name" value="TC-AMP_synthase_SUA5"/>
</dbReference>
<dbReference type="NCBIfam" id="TIGR00057">
    <property type="entry name" value="L-threonylcarbamoyladenylate synthase"/>
    <property type="match status" value="1"/>
</dbReference>
<evidence type="ECO:0000256" key="6">
    <source>
        <dbReference type="ARBA" id="ARBA00022679"/>
    </source>
</evidence>
<dbReference type="RefSeq" id="WP_380705141.1">
    <property type="nucleotide sequence ID" value="NZ_JBHSAP010000015.1"/>
</dbReference>
<evidence type="ECO:0000256" key="2">
    <source>
        <dbReference type="ARBA" id="ARBA00007663"/>
    </source>
</evidence>
<dbReference type="InterPro" id="IPR038385">
    <property type="entry name" value="Sua5/YwlC_C"/>
</dbReference>
<dbReference type="Gene3D" id="3.40.50.11030">
    <property type="entry name" value="Threonylcarbamoyl-AMP synthase, C-terminal domain"/>
    <property type="match status" value="1"/>
</dbReference>
<sequence>METTRWTVDEELDEGILINDPGIREAAALLREGRLVAFPTETVYGLGADARSEEAVSAIYRAKGRPSDNPLIVHIADLNQLKEWVGKVPPLGQALIRRFWPGPLTLVLRYRRGLASQVTAGLSTVGVRMPAHPVSLALLRAAGVPVAAPSANQSGKPSPTEADHVWDDLAGRIDGLLDGGPTGVGVESTVVDVTGEVPILLRPGGVTLDRLRKVAGRVDVDPGLEQEGEAPRSPGMKYRHYAPQGEMWLVMGEGEALRRRMAELARQASQAGNRVGILTTEENQSVYQADKVLSLGSRKDPASVARNLYAALRTCDDARLDVIYAEAFPMEGVYHSVMNRLLKAAEGRVIPAE</sequence>
<comment type="function">
    <text evidence="13">Required for the formation of a threonylcarbamoyl group on adenosine at position 37 (t(6)A37) in tRNAs that read codons beginning with adenine.</text>
</comment>
<dbReference type="InterPro" id="IPR006070">
    <property type="entry name" value="Sua5-like_dom"/>
</dbReference>
<gene>
    <name evidence="15" type="ORF">ACFOUO_11050</name>
</gene>
<comment type="similarity">
    <text evidence="2 13">Belongs to the SUA5 family.</text>
</comment>
<organism evidence="15 16">
    <name type="scientific">Salinithrix halophila</name>
    <dbReference type="NCBI Taxonomy" id="1485204"/>
    <lineage>
        <taxon>Bacteria</taxon>
        <taxon>Bacillati</taxon>
        <taxon>Bacillota</taxon>
        <taxon>Bacilli</taxon>
        <taxon>Bacillales</taxon>
        <taxon>Thermoactinomycetaceae</taxon>
        <taxon>Salinithrix</taxon>
    </lineage>
</organism>
<evidence type="ECO:0000256" key="4">
    <source>
        <dbReference type="ARBA" id="ARBA00015492"/>
    </source>
</evidence>
<keyword evidence="6 13" id="KW-0808">Transferase</keyword>
<proteinExistence type="inferred from homology"/>
<reference evidence="16" key="1">
    <citation type="journal article" date="2019" name="Int. J. Syst. Evol. Microbiol.">
        <title>The Global Catalogue of Microorganisms (GCM) 10K type strain sequencing project: providing services to taxonomists for standard genome sequencing and annotation.</title>
        <authorList>
            <consortium name="The Broad Institute Genomics Platform"/>
            <consortium name="The Broad Institute Genome Sequencing Center for Infectious Disease"/>
            <person name="Wu L."/>
            <person name="Ma J."/>
        </authorList>
    </citation>
    <scope>NUCLEOTIDE SEQUENCE [LARGE SCALE GENOMIC DNA]</scope>
    <source>
        <strain evidence="16">IBRC-M 10813</strain>
    </source>
</reference>
<keyword evidence="5 13" id="KW-0963">Cytoplasm</keyword>
<dbReference type="PANTHER" id="PTHR17490">
    <property type="entry name" value="SUA5"/>
    <property type="match status" value="1"/>
</dbReference>
<comment type="catalytic activity">
    <reaction evidence="12 13">
        <text>L-threonine + hydrogencarbonate + ATP = L-threonylcarbamoyladenylate + diphosphate + H2O</text>
        <dbReference type="Rhea" id="RHEA:36407"/>
        <dbReference type="ChEBI" id="CHEBI:15377"/>
        <dbReference type="ChEBI" id="CHEBI:17544"/>
        <dbReference type="ChEBI" id="CHEBI:30616"/>
        <dbReference type="ChEBI" id="CHEBI:33019"/>
        <dbReference type="ChEBI" id="CHEBI:57926"/>
        <dbReference type="ChEBI" id="CHEBI:73682"/>
        <dbReference type="EC" id="2.7.7.87"/>
    </reaction>
</comment>